<keyword evidence="1" id="KW-0812">Transmembrane</keyword>
<reference evidence="2" key="1">
    <citation type="journal article" date="2020" name="Nat. Commun.">
        <title>Large-scale genome sequencing of mycorrhizal fungi provides insights into the early evolution of symbiotic traits.</title>
        <authorList>
            <person name="Miyauchi S."/>
            <person name="Kiss E."/>
            <person name="Kuo A."/>
            <person name="Drula E."/>
            <person name="Kohler A."/>
            <person name="Sanchez-Garcia M."/>
            <person name="Morin E."/>
            <person name="Andreopoulos B."/>
            <person name="Barry K.W."/>
            <person name="Bonito G."/>
            <person name="Buee M."/>
            <person name="Carver A."/>
            <person name="Chen C."/>
            <person name="Cichocki N."/>
            <person name="Clum A."/>
            <person name="Culley D."/>
            <person name="Crous P.W."/>
            <person name="Fauchery L."/>
            <person name="Girlanda M."/>
            <person name="Hayes R.D."/>
            <person name="Keri Z."/>
            <person name="LaButti K."/>
            <person name="Lipzen A."/>
            <person name="Lombard V."/>
            <person name="Magnuson J."/>
            <person name="Maillard F."/>
            <person name="Murat C."/>
            <person name="Nolan M."/>
            <person name="Ohm R.A."/>
            <person name="Pangilinan J."/>
            <person name="Pereira M.F."/>
            <person name="Perotto S."/>
            <person name="Peter M."/>
            <person name="Pfister S."/>
            <person name="Riley R."/>
            <person name="Sitrit Y."/>
            <person name="Stielow J.B."/>
            <person name="Szollosi G."/>
            <person name="Zifcakova L."/>
            <person name="Stursova M."/>
            <person name="Spatafora J.W."/>
            <person name="Tedersoo L."/>
            <person name="Vaario L.M."/>
            <person name="Yamada A."/>
            <person name="Yan M."/>
            <person name="Wang P."/>
            <person name="Xu J."/>
            <person name="Bruns T."/>
            <person name="Baldrian P."/>
            <person name="Vilgalys R."/>
            <person name="Dunand C."/>
            <person name="Henrissat B."/>
            <person name="Grigoriev I.V."/>
            <person name="Hibbett D."/>
            <person name="Nagy L.G."/>
            <person name="Martin F.M."/>
        </authorList>
    </citation>
    <scope>NUCLEOTIDE SEQUENCE</scope>
    <source>
        <strain evidence="2">UP504</strain>
    </source>
</reference>
<proteinExistence type="predicted"/>
<keyword evidence="3" id="KW-1185">Reference proteome</keyword>
<evidence type="ECO:0000313" key="3">
    <source>
        <dbReference type="Proteomes" id="UP000886523"/>
    </source>
</evidence>
<organism evidence="2 3">
    <name type="scientific">Hydnum rufescens UP504</name>
    <dbReference type="NCBI Taxonomy" id="1448309"/>
    <lineage>
        <taxon>Eukaryota</taxon>
        <taxon>Fungi</taxon>
        <taxon>Dikarya</taxon>
        <taxon>Basidiomycota</taxon>
        <taxon>Agaricomycotina</taxon>
        <taxon>Agaricomycetes</taxon>
        <taxon>Cantharellales</taxon>
        <taxon>Hydnaceae</taxon>
        <taxon>Hydnum</taxon>
    </lineage>
</organism>
<feature type="transmembrane region" description="Helical" evidence="1">
    <location>
        <begin position="31"/>
        <end position="56"/>
    </location>
</feature>
<sequence length="70" mass="7648">MCTAVHFVLRSSGGSSHLALCYTRAHVRMWLIAVSGFSFLFLVFFSLLSHFLACAIHVRAGNEKTALGCS</sequence>
<keyword evidence="1" id="KW-0472">Membrane</keyword>
<dbReference type="AlphaFoldDB" id="A0A9P6AH21"/>
<evidence type="ECO:0000256" key="1">
    <source>
        <dbReference type="SAM" id="Phobius"/>
    </source>
</evidence>
<dbReference type="Proteomes" id="UP000886523">
    <property type="component" value="Unassembled WGS sequence"/>
</dbReference>
<keyword evidence="1" id="KW-1133">Transmembrane helix</keyword>
<evidence type="ECO:0000313" key="2">
    <source>
        <dbReference type="EMBL" id="KAF9505638.1"/>
    </source>
</evidence>
<accession>A0A9P6AH21</accession>
<name>A0A9P6AH21_9AGAM</name>
<protein>
    <submittedName>
        <fullName evidence="2">Uncharacterized protein</fullName>
    </submittedName>
</protein>
<dbReference type="EMBL" id="MU129143">
    <property type="protein sequence ID" value="KAF9505638.1"/>
    <property type="molecule type" value="Genomic_DNA"/>
</dbReference>
<comment type="caution">
    <text evidence="2">The sequence shown here is derived from an EMBL/GenBank/DDBJ whole genome shotgun (WGS) entry which is preliminary data.</text>
</comment>
<gene>
    <name evidence="2" type="ORF">BS47DRAFT_516797</name>
</gene>